<keyword evidence="5" id="KW-1185">Reference proteome</keyword>
<dbReference type="SMART" id="SM00408">
    <property type="entry name" value="IGc2"/>
    <property type="match status" value="2"/>
</dbReference>
<keyword evidence="3" id="KW-0393">Immunoglobulin domain</keyword>
<dbReference type="InterPro" id="IPR013098">
    <property type="entry name" value="Ig_I-set"/>
</dbReference>
<dbReference type="InterPro" id="IPR003599">
    <property type="entry name" value="Ig_sub"/>
</dbReference>
<dbReference type="Pfam" id="PF07679">
    <property type="entry name" value="I-set"/>
    <property type="match status" value="1"/>
</dbReference>
<keyword evidence="1" id="KW-0732">Signal</keyword>
<dbReference type="PANTHER" id="PTHR45080:SF8">
    <property type="entry name" value="IG-LIKE DOMAIN-CONTAINING PROTEIN"/>
    <property type="match status" value="1"/>
</dbReference>
<dbReference type="InterPro" id="IPR036179">
    <property type="entry name" value="Ig-like_dom_sf"/>
</dbReference>
<dbReference type="Pfam" id="PF13927">
    <property type="entry name" value="Ig_3"/>
    <property type="match status" value="1"/>
</dbReference>
<dbReference type="PROSITE" id="PS50835">
    <property type="entry name" value="IG_LIKE"/>
    <property type="match status" value="2"/>
</dbReference>
<evidence type="ECO:0000256" key="3">
    <source>
        <dbReference type="ARBA" id="ARBA00023319"/>
    </source>
</evidence>
<dbReference type="InterPro" id="IPR003598">
    <property type="entry name" value="Ig_sub2"/>
</dbReference>
<dbReference type="SUPFAM" id="SSF48726">
    <property type="entry name" value="Immunoglobulin"/>
    <property type="match status" value="2"/>
</dbReference>
<protein>
    <submittedName>
        <fullName evidence="6">Protein sax-3-like</fullName>
    </submittedName>
</protein>
<organism evidence="5 6">
    <name type="scientific">Priapulus caudatus</name>
    <name type="common">Priapulid worm</name>
    <dbReference type="NCBI Taxonomy" id="37621"/>
    <lineage>
        <taxon>Eukaryota</taxon>
        <taxon>Metazoa</taxon>
        <taxon>Ecdysozoa</taxon>
        <taxon>Scalidophora</taxon>
        <taxon>Priapulida</taxon>
        <taxon>Priapulimorpha</taxon>
        <taxon>Priapulimorphida</taxon>
        <taxon>Priapulidae</taxon>
        <taxon>Priapulus</taxon>
    </lineage>
</organism>
<dbReference type="InterPro" id="IPR013783">
    <property type="entry name" value="Ig-like_fold"/>
</dbReference>
<dbReference type="GeneID" id="106817211"/>
<feature type="domain" description="Ig-like" evidence="4">
    <location>
        <begin position="75"/>
        <end position="161"/>
    </location>
</feature>
<keyword evidence="2" id="KW-1015">Disulfide bond</keyword>
<feature type="domain" description="Ig-like" evidence="4">
    <location>
        <begin position="1"/>
        <end position="70"/>
    </location>
</feature>
<evidence type="ECO:0000313" key="6">
    <source>
        <dbReference type="RefSeq" id="XP_014677360.1"/>
    </source>
</evidence>
<dbReference type="SMART" id="SM00409">
    <property type="entry name" value="IG"/>
    <property type="match status" value="2"/>
</dbReference>
<dbReference type="Gene3D" id="2.60.40.10">
    <property type="entry name" value="Immunoglobulins"/>
    <property type="match status" value="2"/>
</dbReference>
<evidence type="ECO:0000256" key="2">
    <source>
        <dbReference type="ARBA" id="ARBA00023157"/>
    </source>
</evidence>
<reference evidence="6" key="1">
    <citation type="submission" date="2025-08" db="UniProtKB">
        <authorList>
            <consortium name="RefSeq"/>
        </authorList>
    </citation>
    <scope>IDENTIFICATION</scope>
</reference>
<dbReference type="InterPro" id="IPR007110">
    <property type="entry name" value="Ig-like_dom"/>
</dbReference>
<name>A0ABM1EYT9_PRICU</name>
<dbReference type="InterPro" id="IPR050958">
    <property type="entry name" value="Cell_Adh-Cytoskel_Orgn"/>
</dbReference>
<accession>A0ABM1EYT9</accession>
<proteinExistence type="predicted"/>
<sequence>MLDCDVSSAVPYNVTWYRQGAQDPIRSSHRVINHGNGSMELLHASRRDEGNYVCRAENEGGVAQAKFYLQIQELPKVTISPSEQSYREGDTLDLTCLVYGIPTPTSYWTNSSDDRRLNSTDRMIVNSGTLVILDAKEEDAGIYHCVGKNEAGIDTKPALLKFIGTIRSPSIDSLSFDRLLLLSRANST</sequence>
<dbReference type="Proteomes" id="UP000695022">
    <property type="component" value="Unplaced"/>
</dbReference>
<evidence type="ECO:0000313" key="5">
    <source>
        <dbReference type="Proteomes" id="UP000695022"/>
    </source>
</evidence>
<dbReference type="RefSeq" id="XP_014677360.1">
    <property type="nucleotide sequence ID" value="XM_014821874.1"/>
</dbReference>
<dbReference type="CDD" id="cd00096">
    <property type="entry name" value="Ig"/>
    <property type="match status" value="1"/>
</dbReference>
<dbReference type="PANTHER" id="PTHR45080">
    <property type="entry name" value="CONTACTIN 5"/>
    <property type="match status" value="1"/>
</dbReference>
<evidence type="ECO:0000256" key="1">
    <source>
        <dbReference type="ARBA" id="ARBA00022729"/>
    </source>
</evidence>
<evidence type="ECO:0000259" key="4">
    <source>
        <dbReference type="PROSITE" id="PS50835"/>
    </source>
</evidence>
<gene>
    <name evidence="6" type="primary">LOC106817211</name>
</gene>